<dbReference type="InterPro" id="IPR008824">
    <property type="entry name" value="RuvB-like_N"/>
</dbReference>
<dbReference type="GO" id="GO:0009378">
    <property type="term" value="F:four-way junction helicase activity"/>
    <property type="evidence" value="ECO:0007669"/>
    <property type="project" value="InterPro"/>
</dbReference>
<evidence type="ECO:0000256" key="7">
    <source>
        <dbReference type="ARBA" id="ARBA00023172"/>
    </source>
</evidence>
<feature type="binding site" evidence="9">
    <location>
        <position position="52"/>
    </location>
    <ligand>
        <name>Mg(2+)</name>
        <dbReference type="ChEBI" id="CHEBI:18420"/>
    </ligand>
</feature>
<feature type="binding site" evidence="9">
    <location>
        <position position="53"/>
    </location>
    <ligand>
        <name>ATP</name>
        <dbReference type="ChEBI" id="CHEBI:30616"/>
    </ligand>
</feature>
<feature type="binding site" evidence="9">
    <location>
        <position position="6"/>
    </location>
    <ligand>
        <name>ATP</name>
        <dbReference type="ChEBI" id="CHEBI:30616"/>
    </ligand>
</feature>
<dbReference type="EMBL" id="LVLH01000020">
    <property type="protein sequence ID" value="OAB49106.1"/>
    <property type="molecule type" value="Genomic_DNA"/>
</dbReference>
<name>A0A168RLX4_9BACT</name>
<evidence type="ECO:0000256" key="1">
    <source>
        <dbReference type="ARBA" id="ARBA00022490"/>
    </source>
</evidence>
<dbReference type="Gene3D" id="1.10.10.10">
    <property type="entry name" value="Winged helix-like DNA-binding domain superfamily/Winged helix DNA-binding domain"/>
    <property type="match status" value="1"/>
</dbReference>
<dbReference type="CDD" id="cd00009">
    <property type="entry name" value="AAA"/>
    <property type="match status" value="1"/>
</dbReference>
<dbReference type="STRING" id="29557.MGALLINA_01480"/>
<dbReference type="PANTHER" id="PTHR42848:SF1">
    <property type="entry name" value="HOLLIDAY JUNCTION BRANCH MIGRATION COMPLEX SUBUNIT RUVB"/>
    <property type="match status" value="1"/>
</dbReference>
<keyword evidence="7 9" id="KW-0233">DNA recombination</keyword>
<feature type="binding site" evidence="9">
    <location>
        <position position="301"/>
    </location>
    <ligand>
        <name>DNA</name>
        <dbReference type="ChEBI" id="CHEBI:16991"/>
    </ligand>
</feature>
<keyword evidence="12" id="KW-1185">Reference proteome</keyword>
<dbReference type="InterPro" id="IPR036388">
    <property type="entry name" value="WH-like_DNA-bd_sf"/>
</dbReference>
<feature type="binding site" evidence="9">
    <location>
        <position position="157"/>
    </location>
    <ligand>
        <name>ATP</name>
        <dbReference type="ChEBI" id="CHEBI:30616"/>
    </ligand>
</feature>
<keyword evidence="1 9" id="KW-0963">Cytoplasm</keyword>
<dbReference type="Pfam" id="PF05491">
    <property type="entry name" value="WHD_RuvB"/>
    <property type="match status" value="1"/>
</dbReference>
<feature type="region of interest" description="Head domain (RuvB-H)" evidence="9">
    <location>
        <begin position="241"/>
        <end position="318"/>
    </location>
</feature>
<protein>
    <recommendedName>
        <fullName evidence="9">Holliday junction branch migration complex subunit RuvB</fullName>
        <ecNumber evidence="9">3.6.4.-</ecNumber>
    </recommendedName>
</protein>
<dbReference type="Pfam" id="PF17864">
    <property type="entry name" value="AAA_lid_4"/>
    <property type="match status" value="1"/>
</dbReference>
<dbReference type="SUPFAM" id="SSF46785">
    <property type="entry name" value="Winged helix' DNA-binding domain"/>
    <property type="match status" value="1"/>
</dbReference>
<dbReference type="EC" id="3.6.4.-" evidence="9"/>
<keyword evidence="11" id="KW-0347">Helicase</keyword>
<dbReference type="Pfam" id="PF05496">
    <property type="entry name" value="RuvB_N"/>
    <property type="match status" value="1"/>
</dbReference>
<keyword evidence="8 9" id="KW-0234">DNA repair</keyword>
<keyword evidence="2 9" id="KW-0547">Nucleotide-binding</keyword>
<evidence type="ECO:0000256" key="4">
    <source>
        <dbReference type="ARBA" id="ARBA00022801"/>
    </source>
</evidence>
<dbReference type="InterPro" id="IPR041445">
    <property type="entry name" value="AAA_lid_4"/>
</dbReference>
<dbReference type="PATRIC" id="fig|29557.3.peg.133"/>
<feature type="binding site" evidence="9">
    <location>
        <position position="167"/>
    </location>
    <ligand>
        <name>ATP</name>
        <dbReference type="ChEBI" id="CHEBI:30616"/>
    </ligand>
</feature>
<comment type="function">
    <text evidence="9">The RuvA-RuvB-RuvC complex processes Holliday junction (HJ) DNA during genetic recombination and DNA repair, while the RuvA-RuvB complex plays an important role in the rescue of blocked DNA replication forks via replication fork reversal (RFR). RuvA specifically binds to HJ cruciform DNA, conferring on it an open structure. The RuvB hexamer acts as an ATP-dependent pump, pulling dsDNA into and through the RuvAB complex. RuvB forms 2 homohexamers on either side of HJ DNA bound by 1 or 2 RuvA tetramers; 4 subunits per hexamer contact DNA at a time. Coordinated motions by a converter formed by DNA-disengaged RuvB subunits stimulates ATP hydrolysis and nucleotide exchange. Immobilization of the converter enables RuvB to convert the ATP-contained energy into a lever motion, pulling 2 nucleotides of DNA out of the RuvA tetramer per ATP hydrolyzed, thus driving DNA branch migration. The RuvB motors rotate together with the DNA substrate, which together with the progressing nucleotide cycle form the mechanistic basis for DNA recombination by continuous HJ branch migration. Branch migration allows RuvC to scan DNA until it finds its consensus sequence, where it cleaves and resolves cruciform DNA.</text>
</comment>
<dbReference type="RefSeq" id="WP_063625960.1">
    <property type="nucleotide sequence ID" value="NZ_LVLH01000020.1"/>
</dbReference>
<organism evidence="11 12">
    <name type="scientific">Mycoplasmopsis gallinarum</name>
    <dbReference type="NCBI Taxonomy" id="29557"/>
    <lineage>
        <taxon>Bacteria</taxon>
        <taxon>Bacillati</taxon>
        <taxon>Mycoplasmatota</taxon>
        <taxon>Mycoplasmoidales</taxon>
        <taxon>Metamycoplasmataceae</taxon>
        <taxon>Mycoplasmopsis</taxon>
    </lineage>
</organism>
<dbReference type="GO" id="GO:0005524">
    <property type="term" value="F:ATP binding"/>
    <property type="evidence" value="ECO:0007669"/>
    <property type="project" value="UniProtKB-UniRule"/>
</dbReference>
<dbReference type="InterPro" id="IPR008823">
    <property type="entry name" value="RuvB_wg_C"/>
</dbReference>
<evidence type="ECO:0000313" key="11">
    <source>
        <dbReference type="EMBL" id="OAB49106.1"/>
    </source>
</evidence>
<keyword evidence="5 9" id="KW-0067">ATP-binding</keyword>
<comment type="domain">
    <text evidence="9">Has 3 domains, the large (RuvB-L) and small ATPase (RuvB-S) domains and the C-terminal head (RuvB-H) domain. The head domain binds DNA, while the ATPase domains jointly bind ATP, ADP or are empty depending on the state of the subunit in the translocation cycle. During a single DNA translocation step the structure of each domain remains the same, but their relative positions change.</text>
</comment>
<evidence type="ECO:0000256" key="2">
    <source>
        <dbReference type="ARBA" id="ARBA00022741"/>
    </source>
</evidence>
<keyword evidence="3 9" id="KW-0227">DNA damage</keyword>
<keyword evidence="4 9" id="KW-0378">Hydrolase</keyword>
<keyword evidence="6 9" id="KW-0238">DNA-binding</keyword>
<dbReference type="InterPro" id="IPR027417">
    <property type="entry name" value="P-loop_NTPase"/>
</dbReference>
<dbReference type="HAMAP" id="MF_00016">
    <property type="entry name" value="DNA_HJ_migration_RuvB"/>
    <property type="match status" value="1"/>
</dbReference>
<dbReference type="PANTHER" id="PTHR42848">
    <property type="match status" value="1"/>
</dbReference>
<dbReference type="Gene3D" id="3.40.50.300">
    <property type="entry name" value="P-loop containing nucleotide triphosphate hydrolases"/>
    <property type="match status" value="1"/>
</dbReference>
<evidence type="ECO:0000256" key="3">
    <source>
        <dbReference type="ARBA" id="ARBA00022763"/>
    </source>
</evidence>
<comment type="caution">
    <text evidence="9">Lacks conserved residue(s) required for the propagation of feature annotation.</text>
</comment>
<feature type="binding site" evidence="9">
    <location>
        <position position="296"/>
    </location>
    <ligand>
        <name>DNA</name>
        <dbReference type="ChEBI" id="CHEBI:16991"/>
    </ligand>
</feature>
<dbReference type="InterPro" id="IPR036390">
    <property type="entry name" value="WH_DNA-bd_sf"/>
</dbReference>
<dbReference type="Gene3D" id="1.10.8.60">
    <property type="match status" value="1"/>
</dbReference>
<dbReference type="SMART" id="SM00382">
    <property type="entry name" value="AAA"/>
    <property type="match status" value="1"/>
</dbReference>
<feature type="domain" description="AAA+ ATPase" evidence="10">
    <location>
        <begin position="37"/>
        <end position="168"/>
    </location>
</feature>
<feature type="binding site" evidence="9">
    <location>
        <position position="204"/>
    </location>
    <ligand>
        <name>ATP</name>
        <dbReference type="ChEBI" id="CHEBI:30616"/>
    </ligand>
</feature>
<dbReference type="NCBIfam" id="TIGR00635">
    <property type="entry name" value="ruvB"/>
    <property type="match status" value="1"/>
</dbReference>
<evidence type="ECO:0000256" key="8">
    <source>
        <dbReference type="ARBA" id="ARBA00023204"/>
    </source>
</evidence>
<evidence type="ECO:0000256" key="5">
    <source>
        <dbReference type="ARBA" id="ARBA00022840"/>
    </source>
</evidence>
<proteinExistence type="inferred from homology"/>
<gene>
    <name evidence="9" type="primary">ruvB</name>
    <name evidence="11" type="ORF">MGALLINA_01480</name>
</gene>
<feature type="binding site" evidence="9">
    <location>
        <position position="48"/>
    </location>
    <ligand>
        <name>ATP</name>
        <dbReference type="ChEBI" id="CHEBI:30616"/>
    </ligand>
</feature>
<dbReference type="Proteomes" id="UP000076983">
    <property type="component" value="Unassembled WGS sequence"/>
</dbReference>
<evidence type="ECO:0000256" key="6">
    <source>
        <dbReference type="ARBA" id="ARBA00023125"/>
    </source>
</evidence>
<evidence type="ECO:0000313" key="12">
    <source>
        <dbReference type="Proteomes" id="UP000076983"/>
    </source>
</evidence>
<dbReference type="InterPro" id="IPR004605">
    <property type="entry name" value="DNA_helicase_Holl-junc_RuvB"/>
</dbReference>
<feature type="binding site" evidence="9">
    <location>
        <begin position="114"/>
        <end position="116"/>
    </location>
    <ligand>
        <name>ATP</name>
        <dbReference type="ChEBI" id="CHEBI:30616"/>
    </ligand>
</feature>
<feature type="binding site" evidence="9">
    <location>
        <position position="7"/>
    </location>
    <ligand>
        <name>ATP</name>
        <dbReference type="ChEBI" id="CHEBI:30616"/>
    </ligand>
</feature>
<comment type="subunit">
    <text evidence="9">Homohexamer. Forms an RuvA(8)-RuvB(12)-Holliday junction (HJ) complex. HJ DNA is sandwiched between 2 RuvA tetramers; dsDNA enters through RuvA and exits via RuvB. An RuvB hexamer assembles on each DNA strand where it exits the tetramer. Each RuvB hexamer is contacted by two RuvA subunits (via domain III) on 2 adjacent RuvB subunits; this complex drives branch migration. In the full resolvosome a probable DNA-RuvA(4)-RuvB(12)-RuvC(2) complex forms which resolves the HJ.</text>
</comment>
<comment type="similarity">
    <text evidence="9">Belongs to the RuvB family.</text>
</comment>
<feature type="binding site" evidence="9">
    <location>
        <position position="52"/>
    </location>
    <ligand>
        <name>ATP</name>
        <dbReference type="ChEBI" id="CHEBI:30616"/>
    </ligand>
</feature>
<dbReference type="InterPro" id="IPR003593">
    <property type="entry name" value="AAA+_ATPase"/>
</dbReference>
<feature type="region of interest" description="Small ATPAse domain (RuvB-S)" evidence="9">
    <location>
        <begin position="168"/>
        <end position="238"/>
    </location>
</feature>
<comment type="subcellular location">
    <subcellularLocation>
        <location evidence="9">Cytoplasm</location>
    </subcellularLocation>
</comment>
<dbReference type="GO" id="GO:0048476">
    <property type="term" value="C:Holliday junction resolvase complex"/>
    <property type="evidence" value="ECO:0007669"/>
    <property type="project" value="UniProtKB-UniRule"/>
</dbReference>
<dbReference type="GO" id="GO:0000400">
    <property type="term" value="F:four-way junction DNA binding"/>
    <property type="evidence" value="ECO:0007669"/>
    <property type="project" value="UniProtKB-UniRule"/>
</dbReference>
<sequence>MKNLILRPRFFEQFIGQKKLIKTLKAMIEGSKNRKEPLDHILFYGPPGVGKTSLATIIANETERKIHFLQGSLLEKKSDILSVFSVLNEGDIVFIDEIHSINKNVEELIYGAMEDFKIDIIIGPEGDSKVMRMNLKKFTLLGATTQINLISKPLKDRFGLKAKFNIYELEEIKEILKQSAKTLNIKIDDDNLLVVAEHSRNTPRIANHLLKRIDDFAQFNKLTNINKNLIIETFKHLELFPLGLTREHIDYLNVLNDLFNEKFASINTICGILNADKNNLINDIEPLLIFHQFIIKNARGRKITTKGINYLLNIKFKK</sequence>
<dbReference type="AlphaFoldDB" id="A0A168RLX4"/>
<dbReference type="GO" id="GO:0006310">
    <property type="term" value="P:DNA recombination"/>
    <property type="evidence" value="ECO:0007669"/>
    <property type="project" value="UniProtKB-UniRule"/>
</dbReference>
<dbReference type="GO" id="GO:0016887">
    <property type="term" value="F:ATP hydrolysis activity"/>
    <property type="evidence" value="ECO:0007669"/>
    <property type="project" value="RHEA"/>
</dbReference>
<evidence type="ECO:0000256" key="9">
    <source>
        <dbReference type="HAMAP-Rule" id="MF_00016"/>
    </source>
</evidence>
<reference evidence="11 12" key="1">
    <citation type="submission" date="2016-03" db="EMBL/GenBank/DDBJ databases">
        <title>Genome sequence of Mycoplasma gallinarum strain Mgn_IPT.</title>
        <authorList>
            <person name="Yacoub E."/>
            <person name="Sirand-Pugnet P."/>
            <person name="Barre A."/>
            <person name="Maurier F."/>
            <person name="Blanchard A."/>
            <person name="Ben Abdelmoumen B.M."/>
        </authorList>
    </citation>
    <scope>NUCLEOTIDE SEQUENCE [LARGE SCALE GENOMIC DNA]</scope>
    <source>
        <strain evidence="11 12">Mgn_IPT</strain>
    </source>
</reference>
<dbReference type="OrthoDB" id="9804478at2"/>
<evidence type="ECO:0000259" key="10">
    <source>
        <dbReference type="SMART" id="SM00382"/>
    </source>
</evidence>
<accession>A0A168RLX4</accession>
<dbReference type="GO" id="GO:0006281">
    <property type="term" value="P:DNA repair"/>
    <property type="evidence" value="ECO:0007669"/>
    <property type="project" value="UniProtKB-UniRule"/>
</dbReference>
<dbReference type="SUPFAM" id="SSF52540">
    <property type="entry name" value="P-loop containing nucleoside triphosphate hydrolases"/>
    <property type="match status" value="1"/>
</dbReference>
<dbReference type="NCBIfam" id="NF000868">
    <property type="entry name" value="PRK00080.1"/>
    <property type="match status" value="1"/>
</dbReference>
<dbReference type="GO" id="GO:0005737">
    <property type="term" value="C:cytoplasm"/>
    <property type="evidence" value="ECO:0007669"/>
    <property type="project" value="UniProtKB-SubCell"/>
</dbReference>
<comment type="catalytic activity">
    <reaction evidence="9">
        <text>ATP + H2O = ADP + phosphate + H(+)</text>
        <dbReference type="Rhea" id="RHEA:13065"/>
        <dbReference type="ChEBI" id="CHEBI:15377"/>
        <dbReference type="ChEBI" id="CHEBI:15378"/>
        <dbReference type="ChEBI" id="CHEBI:30616"/>
        <dbReference type="ChEBI" id="CHEBI:43474"/>
        <dbReference type="ChEBI" id="CHEBI:456216"/>
    </reaction>
</comment>
<feature type="binding site" evidence="9">
    <location>
        <position position="51"/>
    </location>
    <ligand>
        <name>ATP</name>
        <dbReference type="ChEBI" id="CHEBI:30616"/>
    </ligand>
</feature>
<comment type="caution">
    <text evidence="11">The sequence shown here is derived from an EMBL/GenBank/DDBJ whole genome shotgun (WGS) entry which is preliminary data.</text>
</comment>